<dbReference type="AlphaFoldDB" id="A0A7K3S4S3"/>
<sequence>GGPVAGIGADLSGGSASATLALLASGLPGLPGTLLGHGTGAGERLLAVTFNDLTTRGNEDEMERARSIAANPRLHHVVVAAGEEALPYAGLETVTLTDEPAPSLVLADRHRRRLSAGSADHLVGTGARQVLDAHPARLADLLMDRRRRHLLRPVAALTKAEGPTAHSLFVPLTVYRAARRLARTSYRTGLESAAGLLPDANRHAPDLATPA</sequence>
<feature type="non-terminal residue" evidence="1">
    <location>
        <position position="211"/>
    </location>
</feature>
<protein>
    <submittedName>
        <fullName evidence="1">Asparagine synthase</fullName>
    </submittedName>
</protein>
<evidence type="ECO:0000313" key="2">
    <source>
        <dbReference type="Proteomes" id="UP000469670"/>
    </source>
</evidence>
<comment type="caution">
    <text evidence="1">The sequence shown here is derived from an EMBL/GenBank/DDBJ whole genome shotgun (WGS) entry which is preliminary data.</text>
</comment>
<feature type="non-terminal residue" evidence="1">
    <location>
        <position position="1"/>
    </location>
</feature>
<proteinExistence type="predicted"/>
<dbReference type="EMBL" id="JAAGMP010001337">
    <property type="protein sequence ID" value="NEC22500.1"/>
    <property type="molecule type" value="Genomic_DNA"/>
</dbReference>
<dbReference type="SUPFAM" id="SSF52402">
    <property type="entry name" value="Adenine nucleotide alpha hydrolases-like"/>
    <property type="match status" value="1"/>
</dbReference>
<evidence type="ECO:0000313" key="1">
    <source>
        <dbReference type="EMBL" id="NEC22500.1"/>
    </source>
</evidence>
<organism evidence="1 2">
    <name type="scientific">Streptomyces parvus</name>
    <dbReference type="NCBI Taxonomy" id="66428"/>
    <lineage>
        <taxon>Bacteria</taxon>
        <taxon>Bacillati</taxon>
        <taxon>Actinomycetota</taxon>
        <taxon>Actinomycetes</taxon>
        <taxon>Kitasatosporales</taxon>
        <taxon>Streptomycetaceae</taxon>
        <taxon>Streptomyces</taxon>
    </lineage>
</organism>
<dbReference type="Proteomes" id="UP000469670">
    <property type="component" value="Unassembled WGS sequence"/>
</dbReference>
<gene>
    <name evidence="1" type="ORF">G3I50_30285</name>
</gene>
<reference evidence="1 2" key="1">
    <citation type="submission" date="2020-01" db="EMBL/GenBank/DDBJ databases">
        <title>Insect and environment-associated Actinomycetes.</title>
        <authorList>
            <person name="Currrie C."/>
            <person name="Chevrette M."/>
            <person name="Carlson C."/>
            <person name="Stubbendieck R."/>
            <person name="Wendt-Pienkowski E."/>
        </authorList>
    </citation>
    <scope>NUCLEOTIDE SEQUENCE [LARGE SCALE GENOMIC DNA]</scope>
    <source>
        <strain evidence="1 2">SID7590</strain>
    </source>
</reference>
<accession>A0A7K3S4S3</accession>
<name>A0A7K3S4S3_9ACTN</name>